<keyword evidence="2" id="KW-1185">Reference proteome</keyword>
<evidence type="ECO:0000313" key="2">
    <source>
        <dbReference type="Proteomes" id="UP000035080"/>
    </source>
</evidence>
<accession>A0ABX6HV60</accession>
<organism evidence="1 2">
    <name type="scientific">Pandoraea fibrosis</name>
    <dbReference type="NCBI Taxonomy" id="1891094"/>
    <lineage>
        <taxon>Bacteria</taxon>
        <taxon>Pseudomonadati</taxon>
        <taxon>Pseudomonadota</taxon>
        <taxon>Betaproteobacteria</taxon>
        <taxon>Burkholderiales</taxon>
        <taxon>Burkholderiaceae</taxon>
        <taxon>Pandoraea</taxon>
    </lineage>
</organism>
<dbReference type="EMBL" id="CP047385">
    <property type="protein sequence ID" value="QHF14779.1"/>
    <property type="molecule type" value="Genomic_DNA"/>
</dbReference>
<evidence type="ECO:0000313" key="1">
    <source>
        <dbReference type="EMBL" id="QHF14779.1"/>
    </source>
</evidence>
<sequence length="261" mass="27937">MSSTCTTMTGALQISLREARLTLDRALLETGMPYGFNHAVRECVLLSEARRNADPARPLGGFARYMALHDSFRQARPDALQVGVAGAAQGSAPLQVDCAGQHAWIVAQMLLDLLLAEHAEREATTLNAIDVADPHELQVIVWLAQRHGATLSVTCGQACSGMGNATLTLHGRRLPPKDAADAALRDVIHHGLPVDASLWWSMYHLALGALAPDNIVSRRHAGANIVDEKGQVIGRPTDDDTDFSLLTRVERGTATAGKTTA</sequence>
<gene>
    <name evidence="1" type="ORF">PI93_020530</name>
</gene>
<reference evidence="1 2" key="1">
    <citation type="journal article" date="2015" name="Genome Announc.">
        <title>Genome Sequences of Two Pandoraea pnomenusa Isolates Recovered 11 Months Apart from a Cystic Fibrosis Patient.</title>
        <authorList>
            <person name="Ee R."/>
            <person name="Ambrose M."/>
            <person name="Lazenby J."/>
            <person name="Williams P."/>
            <person name="Chan K.G."/>
            <person name="Roddam L."/>
        </authorList>
    </citation>
    <scope>NUCLEOTIDE SEQUENCE [LARGE SCALE GENOMIC DNA]</scope>
    <source>
        <strain evidence="1 2">6399</strain>
    </source>
</reference>
<dbReference type="RefSeq" id="WP_052240627.1">
    <property type="nucleotide sequence ID" value="NZ_CP047385.1"/>
</dbReference>
<dbReference type="Proteomes" id="UP000035080">
    <property type="component" value="Chromosome"/>
</dbReference>
<proteinExistence type="predicted"/>
<protein>
    <submittedName>
        <fullName evidence="1">Uncharacterized protein</fullName>
    </submittedName>
</protein>
<name>A0ABX6HV60_9BURK</name>